<dbReference type="Pfam" id="PF00202">
    <property type="entry name" value="Aminotran_3"/>
    <property type="match status" value="1"/>
</dbReference>
<dbReference type="NCBIfam" id="NF005682">
    <property type="entry name" value="PRK07480.1"/>
    <property type="match status" value="1"/>
</dbReference>
<evidence type="ECO:0000256" key="2">
    <source>
        <dbReference type="ARBA" id="ARBA00022576"/>
    </source>
</evidence>
<dbReference type="PIRSF" id="PIRSF000521">
    <property type="entry name" value="Transaminase_4ab_Lys_Orn"/>
    <property type="match status" value="1"/>
</dbReference>
<dbReference type="InterPro" id="IPR015421">
    <property type="entry name" value="PyrdxlP-dep_Trfase_major"/>
</dbReference>
<evidence type="ECO:0000256" key="1">
    <source>
        <dbReference type="ARBA" id="ARBA00008954"/>
    </source>
</evidence>
<dbReference type="PANTHER" id="PTHR42684:SF3">
    <property type="entry name" value="ADENOSYLMETHIONINE-8-AMINO-7-OXONONANOATE AMINOTRANSFERASE"/>
    <property type="match status" value="1"/>
</dbReference>
<dbReference type="InterPro" id="IPR015422">
    <property type="entry name" value="PyrdxlP-dep_Trfase_small"/>
</dbReference>
<protein>
    <submittedName>
        <fullName evidence="6">Aminotransferase</fullName>
    </submittedName>
</protein>
<organism evidence="6">
    <name type="scientific">Aplysina aerophoba bacterial symbiont clone pAPKS18</name>
    <dbReference type="NCBI Taxonomy" id="377637"/>
    <lineage>
        <taxon>Bacteria</taxon>
        <taxon>environmental samples</taxon>
    </lineage>
</organism>
<keyword evidence="4 5" id="KW-0663">Pyridoxal phosphate</keyword>
<dbReference type="CDD" id="cd00610">
    <property type="entry name" value="OAT_like"/>
    <property type="match status" value="1"/>
</dbReference>
<dbReference type="GO" id="GO:0009448">
    <property type="term" value="P:gamma-aminobutyric acid metabolic process"/>
    <property type="evidence" value="ECO:0007669"/>
    <property type="project" value="TreeGrafter"/>
</dbReference>
<keyword evidence="2 6" id="KW-0032">Aminotransferase</keyword>
<evidence type="ECO:0000256" key="4">
    <source>
        <dbReference type="ARBA" id="ARBA00022898"/>
    </source>
</evidence>
<evidence type="ECO:0000313" key="6">
    <source>
        <dbReference type="EMBL" id="ABE03917.1"/>
    </source>
</evidence>
<dbReference type="InterPro" id="IPR015424">
    <property type="entry name" value="PyrdxlP-dep_Trfase"/>
</dbReference>
<dbReference type="InterPro" id="IPR049704">
    <property type="entry name" value="Aminotrans_3_PPA_site"/>
</dbReference>
<dbReference type="InterPro" id="IPR005814">
    <property type="entry name" value="Aminotrans_3"/>
</dbReference>
<comment type="similarity">
    <text evidence="1 5">Belongs to the class-III pyridoxal-phosphate-dependent aminotransferase family.</text>
</comment>
<dbReference type="NCBIfam" id="NF004767">
    <property type="entry name" value="PRK06105.1"/>
    <property type="match status" value="1"/>
</dbReference>
<sequence>MVERSPDTPGVRERDDTMDDRLTQSLQDLDRHHHLHPFTDARVFNDAGVRVITGAEGVYLTTSRGHRVLDGMAGLWCVNIGYGRPELARAAHDQLLSLPYYNTFFQTSTVPTTRLAGRLAEIAPEGFNHVFFANSGSEANDTAAKMVRWYWHTKGQPSRKTIISRRHAYHGVTMAAASMCGLEEMHPQFDLPLPGFIHADCPYWYRYGRGMDPEDFGIAAARSVERLITENGPENIGAFIGEPVMGAGGVIVPPESYWPEIMRICRRYDILVIADEVICGFGRTGEWFGSNTFGIEPDIMTIAKGLSSGYQPISGVLVHDRIAGVMVEEGGEFQHGFTWSGHPVAAAVALENIDILQREAIIETCRNVTAPHMQQRLQDLVDRPLVGEVRGVGMMAAVELRGKKGTAAMVREEAWKRGLLVRATGESLILSPPLIITADEVDMLADTLLATLDAVESQPAA</sequence>
<dbReference type="GO" id="GO:0030170">
    <property type="term" value="F:pyridoxal phosphate binding"/>
    <property type="evidence" value="ECO:0007669"/>
    <property type="project" value="InterPro"/>
</dbReference>
<dbReference type="SUPFAM" id="SSF53383">
    <property type="entry name" value="PLP-dependent transferases"/>
    <property type="match status" value="1"/>
</dbReference>
<dbReference type="EMBL" id="DQ438987">
    <property type="protein sequence ID" value="ABE03917.1"/>
    <property type="molecule type" value="Genomic_DNA"/>
</dbReference>
<dbReference type="FunFam" id="3.40.640.10:FF:000014">
    <property type="entry name" value="Adenosylmethionine-8-amino-7-oxononanoate aminotransferase, probable"/>
    <property type="match status" value="1"/>
</dbReference>
<name>A4U8R5_9BACT</name>
<evidence type="ECO:0000256" key="3">
    <source>
        <dbReference type="ARBA" id="ARBA00022679"/>
    </source>
</evidence>
<dbReference type="GO" id="GO:0004015">
    <property type="term" value="F:adenosylmethionine-8-amino-7-oxononanoate transaminase activity"/>
    <property type="evidence" value="ECO:0007669"/>
    <property type="project" value="TreeGrafter"/>
</dbReference>
<dbReference type="Gene3D" id="3.90.1150.10">
    <property type="entry name" value="Aspartate Aminotransferase, domain 1"/>
    <property type="match status" value="1"/>
</dbReference>
<dbReference type="Gene3D" id="3.40.640.10">
    <property type="entry name" value="Type I PLP-dependent aspartate aminotransferase-like (Major domain)"/>
    <property type="match status" value="1"/>
</dbReference>
<proteinExistence type="inferred from homology"/>
<accession>A4U8R5</accession>
<evidence type="ECO:0000256" key="5">
    <source>
        <dbReference type="RuleBase" id="RU003560"/>
    </source>
</evidence>
<keyword evidence="3 6" id="KW-0808">Transferase</keyword>
<dbReference type="PROSITE" id="PS00600">
    <property type="entry name" value="AA_TRANSFER_CLASS_3"/>
    <property type="match status" value="1"/>
</dbReference>
<reference evidence="6" key="1">
    <citation type="journal article" date="2007" name="Appl. Environ. Microbiol.">
        <title>Widespread occurrence and genomic context of unusually small polyketide synthase genes in microbial consortia associated with marine sponges.</title>
        <authorList>
            <person name="Fieseler L."/>
            <person name="Hentschel U."/>
            <person name="Grozdanov L."/>
            <person name="Schirmer A."/>
            <person name="Wen G."/>
            <person name="Platzer M."/>
            <person name="Hrvatin S."/>
            <person name="Butzke D."/>
            <person name="Zimmermann K."/>
            <person name="Piel J."/>
        </authorList>
    </citation>
    <scope>NUCLEOTIDE SEQUENCE</scope>
</reference>
<dbReference type="AlphaFoldDB" id="A4U8R5"/>
<dbReference type="GO" id="GO:0009102">
    <property type="term" value="P:biotin biosynthetic process"/>
    <property type="evidence" value="ECO:0007669"/>
    <property type="project" value="TreeGrafter"/>
</dbReference>
<dbReference type="PANTHER" id="PTHR42684">
    <property type="entry name" value="ADENOSYLMETHIONINE-8-AMINO-7-OXONONANOATE AMINOTRANSFERASE"/>
    <property type="match status" value="1"/>
</dbReference>